<comment type="caution">
    <text evidence="2">The sequence shown here is derived from an EMBL/GenBank/DDBJ whole genome shotgun (WGS) entry which is preliminary data.</text>
</comment>
<name>A0A2B7Y7K6_9EURO</name>
<dbReference type="Proteomes" id="UP000223968">
    <property type="component" value="Unassembled WGS sequence"/>
</dbReference>
<feature type="compositionally biased region" description="Basic and acidic residues" evidence="1">
    <location>
        <begin position="27"/>
        <end position="44"/>
    </location>
</feature>
<reference evidence="2 3" key="1">
    <citation type="submission" date="2017-10" db="EMBL/GenBank/DDBJ databases">
        <title>Comparative genomics in systemic dimorphic fungi from Ajellomycetaceae.</title>
        <authorList>
            <person name="Munoz J.F."/>
            <person name="Mcewen J.G."/>
            <person name="Clay O.K."/>
            <person name="Cuomo C.A."/>
        </authorList>
    </citation>
    <scope>NUCLEOTIDE SEQUENCE [LARGE SCALE GENOMIC DNA]</scope>
    <source>
        <strain evidence="2 3">UAMH5409</strain>
    </source>
</reference>
<feature type="compositionally biased region" description="Low complexity" evidence="1">
    <location>
        <begin position="137"/>
        <end position="146"/>
    </location>
</feature>
<feature type="compositionally biased region" description="Polar residues" evidence="1">
    <location>
        <begin position="1"/>
        <end position="13"/>
    </location>
</feature>
<feature type="region of interest" description="Disordered" evidence="1">
    <location>
        <begin position="129"/>
        <end position="225"/>
    </location>
</feature>
<feature type="compositionally biased region" description="Polar residues" evidence="1">
    <location>
        <begin position="188"/>
        <end position="204"/>
    </location>
</feature>
<dbReference type="EMBL" id="PDNB01000012">
    <property type="protein sequence ID" value="PGH17190.1"/>
    <property type="molecule type" value="Genomic_DNA"/>
</dbReference>
<organism evidence="2 3">
    <name type="scientific">Helicocarpus griseus UAMH5409</name>
    <dbReference type="NCBI Taxonomy" id="1447875"/>
    <lineage>
        <taxon>Eukaryota</taxon>
        <taxon>Fungi</taxon>
        <taxon>Dikarya</taxon>
        <taxon>Ascomycota</taxon>
        <taxon>Pezizomycotina</taxon>
        <taxon>Eurotiomycetes</taxon>
        <taxon>Eurotiomycetidae</taxon>
        <taxon>Onygenales</taxon>
        <taxon>Ajellomycetaceae</taxon>
        <taxon>Helicocarpus</taxon>
    </lineage>
</organism>
<feature type="compositionally biased region" description="Low complexity" evidence="1">
    <location>
        <begin position="60"/>
        <end position="69"/>
    </location>
</feature>
<feature type="compositionally biased region" description="Basic and acidic residues" evidence="1">
    <location>
        <begin position="150"/>
        <end position="173"/>
    </location>
</feature>
<dbReference type="AlphaFoldDB" id="A0A2B7Y7K6"/>
<protein>
    <submittedName>
        <fullName evidence="2">Uncharacterized protein</fullName>
    </submittedName>
</protein>
<evidence type="ECO:0000313" key="2">
    <source>
        <dbReference type="EMBL" id="PGH17190.1"/>
    </source>
</evidence>
<accession>A0A2B7Y7K6</accession>
<feature type="region of interest" description="Disordered" evidence="1">
    <location>
        <begin position="1"/>
        <end position="108"/>
    </location>
</feature>
<proteinExistence type="predicted"/>
<gene>
    <name evidence="2" type="ORF">AJ79_01328</name>
</gene>
<dbReference type="OrthoDB" id="4188931at2759"/>
<sequence length="335" mass="36704">MADTYTSSPTTTQRPRHYATYPAGNPSKEDEIKNNNADRLDKQNKKERKRSLFALLGKLSSSRSSSRSPSPFPSPPPLCSSPSTPPQLDSTEARRASHPLTPPTSTSLVSINLKPAEYVQRIKSLLANSRKAPPSPLTSSSHHSAPNNVDHVEANRNRQYRDNVADGDGEPHRRSQMIPIKRMIPTSPVLSESKIYNNDSTGRNTAKPAQDQTRTPSPLLPPAPQTTLLTPLKESKFCTFLRSPPRSNTPLTQYNIDSLQAELAGKPEAARGAIDVSKPNPLGADGDDDYDELLELGRSARGLGRDEEFSRSREKLVNGVEKWLNGVQEGAGLEN</sequence>
<feature type="compositionally biased region" description="Pro residues" evidence="1">
    <location>
        <begin position="70"/>
        <end position="85"/>
    </location>
</feature>
<evidence type="ECO:0000313" key="3">
    <source>
        <dbReference type="Proteomes" id="UP000223968"/>
    </source>
</evidence>
<evidence type="ECO:0000256" key="1">
    <source>
        <dbReference type="SAM" id="MobiDB-lite"/>
    </source>
</evidence>
<keyword evidence="3" id="KW-1185">Reference proteome</keyword>